<evidence type="ECO:0000313" key="1">
    <source>
        <dbReference type="EMBL" id="KAF1921973.1"/>
    </source>
</evidence>
<proteinExistence type="predicted"/>
<accession>A0A6A5R2U6</accession>
<dbReference type="Proteomes" id="UP000800096">
    <property type="component" value="Unassembled WGS sequence"/>
</dbReference>
<name>A0A6A5R2U6_AMPQU</name>
<dbReference type="EMBL" id="ML979132">
    <property type="protein sequence ID" value="KAF1921973.1"/>
    <property type="molecule type" value="Genomic_DNA"/>
</dbReference>
<sequence length="236" mass="26694">MLSTRPIALCALSHLQGRPRHHPTPQHLRNHDMQRMCPPLHVIGSVNAAGRIKGTRMHMPSRELVQREACKLLREPPPRSRAVGMWLERILRNGTRSPVATPDAPNQACARLYYFCQFTPLAGMLEQSHMRLRQTLQASHRYPIDSTHTRVGKRAALRAPLPPCEPRVAVLTFNDVTGVGKGHHPRSGIIMACFGFCKDLRCHERDLRIPTTRTTNIAWLYIHSTYSLACTRIALV</sequence>
<organism evidence="1 2">
    <name type="scientific">Ampelomyces quisqualis</name>
    <name type="common">Powdery mildew agent</name>
    <dbReference type="NCBI Taxonomy" id="50730"/>
    <lineage>
        <taxon>Eukaryota</taxon>
        <taxon>Fungi</taxon>
        <taxon>Dikarya</taxon>
        <taxon>Ascomycota</taxon>
        <taxon>Pezizomycotina</taxon>
        <taxon>Dothideomycetes</taxon>
        <taxon>Pleosporomycetidae</taxon>
        <taxon>Pleosporales</taxon>
        <taxon>Pleosporineae</taxon>
        <taxon>Phaeosphaeriaceae</taxon>
        <taxon>Ampelomyces</taxon>
    </lineage>
</organism>
<dbReference type="AlphaFoldDB" id="A0A6A5R2U6"/>
<evidence type="ECO:0000313" key="2">
    <source>
        <dbReference type="Proteomes" id="UP000800096"/>
    </source>
</evidence>
<gene>
    <name evidence="1" type="ORF">BDU57DRAFT_68412</name>
</gene>
<keyword evidence="2" id="KW-1185">Reference proteome</keyword>
<reference evidence="1" key="1">
    <citation type="journal article" date="2020" name="Stud. Mycol.">
        <title>101 Dothideomycetes genomes: a test case for predicting lifestyles and emergence of pathogens.</title>
        <authorList>
            <person name="Haridas S."/>
            <person name="Albert R."/>
            <person name="Binder M."/>
            <person name="Bloem J."/>
            <person name="Labutti K."/>
            <person name="Salamov A."/>
            <person name="Andreopoulos B."/>
            <person name="Baker S."/>
            <person name="Barry K."/>
            <person name="Bills G."/>
            <person name="Bluhm B."/>
            <person name="Cannon C."/>
            <person name="Castanera R."/>
            <person name="Culley D."/>
            <person name="Daum C."/>
            <person name="Ezra D."/>
            <person name="Gonzalez J."/>
            <person name="Henrissat B."/>
            <person name="Kuo A."/>
            <person name="Liang C."/>
            <person name="Lipzen A."/>
            <person name="Lutzoni F."/>
            <person name="Magnuson J."/>
            <person name="Mondo S."/>
            <person name="Nolan M."/>
            <person name="Ohm R."/>
            <person name="Pangilinan J."/>
            <person name="Park H.-J."/>
            <person name="Ramirez L."/>
            <person name="Alfaro M."/>
            <person name="Sun H."/>
            <person name="Tritt A."/>
            <person name="Yoshinaga Y."/>
            <person name="Zwiers L.-H."/>
            <person name="Turgeon B."/>
            <person name="Goodwin S."/>
            <person name="Spatafora J."/>
            <person name="Crous P."/>
            <person name="Grigoriev I."/>
        </authorList>
    </citation>
    <scope>NUCLEOTIDE SEQUENCE</scope>
    <source>
        <strain evidence="1">HMLAC05119</strain>
    </source>
</reference>
<protein>
    <submittedName>
        <fullName evidence="1">Uncharacterized protein</fullName>
    </submittedName>
</protein>